<dbReference type="OrthoDB" id="9807356at2"/>
<dbReference type="Proteomes" id="UP000182690">
    <property type="component" value="Unassembled WGS sequence"/>
</dbReference>
<dbReference type="EMBL" id="FNKB01000001">
    <property type="protein sequence ID" value="SDQ24905.1"/>
    <property type="molecule type" value="Genomic_DNA"/>
</dbReference>
<dbReference type="RefSeq" id="WP_010157669.1">
    <property type="nucleotide sequence ID" value="NZ_FNKB01000001.1"/>
</dbReference>
<accession>A0A1H0ZBP2</accession>
<dbReference type="Gene3D" id="3.40.50.2000">
    <property type="entry name" value="Glycogen Phosphorylase B"/>
    <property type="match status" value="2"/>
</dbReference>
<dbReference type="SUPFAM" id="SSF53756">
    <property type="entry name" value="UDP-Glycosyltransferase/glycogen phosphorylase"/>
    <property type="match status" value="1"/>
</dbReference>
<gene>
    <name evidence="3" type="ORF">SAMN04488565_1619</name>
</gene>
<evidence type="ECO:0000256" key="1">
    <source>
        <dbReference type="ARBA" id="ARBA00022676"/>
    </source>
</evidence>
<keyword evidence="2 3" id="KW-0808">Transferase</keyword>
<evidence type="ECO:0000313" key="4">
    <source>
        <dbReference type="Proteomes" id="UP000182690"/>
    </source>
</evidence>
<dbReference type="AlphaFoldDB" id="A0A1H0ZBP2"/>
<dbReference type="STRING" id="1079994.SAMN04488565_1619"/>
<dbReference type="CDD" id="cd03789">
    <property type="entry name" value="GT9_LPS_heptosyltransferase"/>
    <property type="match status" value="1"/>
</dbReference>
<reference evidence="3 4" key="1">
    <citation type="submission" date="2016-10" db="EMBL/GenBank/DDBJ databases">
        <authorList>
            <person name="de Groot N.N."/>
        </authorList>
    </citation>
    <scope>NUCLEOTIDE SEQUENCE [LARGE SCALE GENOMIC DNA]</scope>
    <source>
        <strain evidence="3 4">DSM 22788</strain>
    </source>
</reference>
<dbReference type="PANTHER" id="PTHR30160:SF1">
    <property type="entry name" value="LIPOPOLYSACCHARIDE 1,2-N-ACETYLGLUCOSAMINETRANSFERASE-RELATED"/>
    <property type="match status" value="1"/>
</dbReference>
<keyword evidence="1" id="KW-0328">Glycosyltransferase</keyword>
<organism evidence="3 4">
    <name type="scientific">Leucobacter chromiiresistens</name>
    <dbReference type="NCBI Taxonomy" id="1079994"/>
    <lineage>
        <taxon>Bacteria</taxon>
        <taxon>Bacillati</taxon>
        <taxon>Actinomycetota</taxon>
        <taxon>Actinomycetes</taxon>
        <taxon>Micrococcales</taxon>
        <taxon>Microbacteriaceae</taxon>
        <taxon>Leucobacter</taxon>
    </lineage>
</organism>
<evidence type="ECO:0000256" key="2">
    <source>
        <dbReference type="ARBA" id="ARBA00022679"/>
    </source>
</evidence>
<dbReference type="PANTHER" id="PTHR30160">
    <property type="entry name" value="TETRAACYLDISACCHARIDE 4'-KINASE-RELATED"/>
    <property type="match status" value="1"/>
</dbReference>
<sequence>MTRRHRPVLLALRTLKLGDLLVAVPALRALRRAYPDHRIVLAAPGWLSPIVRLVDAVDELLPTPGLDDPLPLEPGSVDIAVNLHGNGPESRDVIAALEPRRRFAHRLPDDPEPAPGAVVEPGPEWIDGMLERERWVRLVSAFGAEGDPDEVRIAVPEAVPPVTGAVVVHVGAFYGSRQWPVERFAEVARALRDEGRRVVVTGDERDEPRAAAVASAAGLPEEDVLAGRIGLAEFAAVIARAQLVVTADTGAGHLASAYGVPSVVIFGPAPPEEWGPPPGPHAVLTDASVRRGEAFAADPDPALLAVTAEEVLAAARAVMRAPAEVARPR</sequence>
<dbReference type="Pfam" id="PF01075">
    <property type="entry name" value="Glyco_transf_9"/>
    <property type="match status" value="1"/>
</dbReference>
<protein>
    <submittedName>
        <fullName evidence="3">ADP-heptose:LPS heptosyltransferase</fullName>
    </submittedName>
</protein>
<dbReference type="InterPro" id="IPR051199">
    <property type="entry name" value="LPS_LOS_Heptosyltrfase"/>
</dbReference>
<dbReference type="GO" id="GO:0005829">
    <property type="term" value="C:cytosol"/>
    <property type="evidence" value="ECO:0007669"/>
    <property type="project" value="TreeGrafter"/>
</dbReference>
<proteinExistence type="predicted"/>
<dbReference type="GO" id="GO:0009244">
    <property type="term" value="P:lipopolysaccharide core region biosynthetic process"/>
    <property type="evidence" value="ECO:0007669"/>
    <property type="project" value="TreeGrafter"/>
</dbReference>
<name>A0A1H0ZBP2_9MICO</name>
<dbReference type="InterPro" id="IPR002201">
    <property type="entry name" value="Glyco_trans_9"/>
</dbReference>
<dbReference type="GO" id="GO:0008713">
    <property type="term" value="F:ADP-heptose-lipopolysaccharide heptosyltransferase activity"/>
    <property type="evidence" value="ECO:0007669"/>
    <property type="project" value="TreeGrafter"/>
</dbReference>
<evidence type="ECO:0000313" key="3">
    <source>
        <dbReference type="EMBL" id="SDQ24905.1"/>
    </source>
</evidence>
<dbReference type="eggNOG" id="COG0859">
    <property type="taxonomic scope" value="Bacteria"/>
</dbReference>